<proteinExistence type="predicted"/>
<evidence type="ECO:0000313" key="2">
    <source>
        <dbReference type="Proteomes" id="UP000887565"/>
    </source>
</evidence>
<dbReference type="AlphaFoldDB" id="A0A915HYA2"/>
<feature type="compositionally biased region" description="Basic and acidic residues" evidence="1">
    <location>
        <begin position="1"/>
        <end position="23"/>
    </location>
</feature>
<evidence type="ECO:0000313" key="3">
    <source>
        <dbReference type="WBParaSite" id="nRc.2.0.1.t06256-RA"/>
    </source>
</evidence>
<accession>A0A915HYA2</accession>
<dbReference type="Proteomes" id="UP000887565">
    <property type="component" value="Unplaced"/>
</dbReference>
<protein>
    <submittedName>
        <fullName evidence="3">Uncharacterized protein</fullName>
    </submittedName>
</protein>
<reference evidence="3" key="1">
    <citation type="submission" date="2022-11" db="UniProtKB">
        <authorList>
            <consortium name="WormBaseParasite"/>
        </authorList>
    </citation>
    <scope>IDENTIFICATION</scope>
</reference>
<name>A0A915HYA2_ROMCU</name>
<evidence type="ECO:0000256" key="1">
    <source>
        <dbReference type="SAM" id="MobiDB-lite"/>
    </source>
</evidence>
<dbReference type="WBParaSite" id="nRc.2.0.1.t06256-RA">
    <property type="protein sequence ID" value="nRc.2.0.1.t06256-RA"/>
    <property type="gene ID" value="nRc.2.0.1.g06256"/>
</dbReference>
<feature type="region of interest" description="Disordered" evidence="1">
    <location>
        <begin position="1"/>
        <end position="76"/>
    </location>
</feature>
<organism evidence="2 3">
    <name type="scientific">Romanomermis culicivorax</name>
    <name type="common">Nematode worm</name>
    <dbReference type="NCBI Taxonomy" id="13658"/>
    <lineage>
        <taxon>Eukaryota</taxon>
        <taxon>Metazoa</taxon>
        <taxon>Ecdysozoa</taxon>
        <taxon>Nematoda</taxon>
        <taxon>Enoplea</taxon>
        <taxon>Dorylaimia</taxon>
        <taxon>Mermithida</taxon>
        <taxon>Mermithoidea</taxon>
        <taxon>Mermithidae</taxon>
        <taxon>Romanomermis</taxon>
    </lineage>
</organism>
<keyword evidence="2" id="KW-1185">Reference proteome</keyword>
<sequence>MAYERKEKEKREAKERKDSRESRSLQMPPPTMIAPMRNAQTDERMDIPGTSTGMQRPQRPPSMGNPDYISPLKREI</sequence>